<protein>
    <recommendedName>
        <fullName evidence="1">Metallophosphoesterase TT1561-like domain-containing protein</fullName>
    </recommendedName>
</protein>
<dbReference type="SUPFAM" id="SSF56300">
    <property type="entry name" value="Metallo-dependent phosphatases"/>
    <property type="match status" value="1"/>
</dbReference>
<evidence type="ECO:0000313" key="2">
    <source>
        <dbReference type="EMBL" id="RLE53373.1"/>
    </source>
</evidence>
<gene>
    <name evidence="2" type="ORF">DRJ26_03415</name>
</gene>
<sequence>MQRKLKSKAKKFTKLIESGVWMKLLAISDVHGRSWAASEAALLASKENFDAIILSGDLSPYMSLETAREILEILVESGVPIFYVPGNMDDPKLTSNLNIKGTHNLHRKCIEFKEVKIIGVGGGLVGPFKTPLEYSEEEFSKMLNELSSKISNEKFILVTHNPPFKTLADKLDWGEHVGSISIRKFIEKQKPILNVCGHIHEARCIDRIGETIIVNPGPAMRGYYAEIIIEEECQVLAKLMRMPKIEY</sequence>
<evidence type="ECO:0000313" key="3">
    <source>
        <dbReference type="Proteomes" id="UP000269499"/>
    </source>
</evidence>
<dbReference type="Gene3D" id="3.60.21.10">
    <property type="match status" value="1"/>
</dbReference>
<dbReference type="PANTHER" id="PTHR37523">
    <property type="entry name" value="METALLOPHOSPHOESTERASE"/>
    <property type="match status" value="1"/>
</dbReference>
<name>A0A497F157_9CREN</name>
<dbReference type="InterPro" id="IPR029461">
    <property type="entry name" value="TT1561-like"/>
</dbReference>
<feature type="domain" description="Metallophosphoesterase TT1561-like" evidence="1">
    <location>
        <begin position="64"/>
        <end position="231"/>
    </location>
</feature>
<organism evidence="2 3">
    <name type="scientific">Thermoproteota archaeon</name>
    <dbReference type="NCBI Taxonomy" id="2056631"/>
    <lineage>
        <taxon>Archaea</taxon>
        <taxon>Thermoproteota</taxon>
    </lineage>
</organism>
<evidence type="ECO:0000259" key="1">
    <source>
        <dbReference type="Pfam" id="PF14582"/>
    </source>
</evidence>
<accession>A0A497F157</accession>
<dbReference type="InterPro" id="IPR029052">
    <property type="entry name" value="Metallo-depent_PP-like"/>
</dbReference>
<proteinExistence type="predicted"/>
<comment type="caution">
    <text evidence="2">The sequence shown here is derived from an EMBL/GenBank/DDBJ whole genome shotgun (WGS) entry which is preliminary data.</text>
</comment>
<dbReference type="EMBL" id="QMRA01000069">
    <property type="protein sequence ID" value="RLE53373.1"/>
    <property type="molecule type" value="Genomic_DNA"/>
</dbReference>
<dbReference type="Proteomes" id="UP000269499">
    <property type="component" value="Unassembled WGS sequence"/>
</dbReference>
<dbReference type="PANTHER" id="PTHR37523:SF1">
    <property type="entry name" value="CALCINEURIN-LIKE PHOSPHOESTERASE DOMAIN-CONTAINING PROTEIN"/>
    <property type="match status" value="1"/>
</dbReference>
<dbReference type="Pfam" id="PF14582">
    <property type="entry name" value="Metallophos_3"/>
    <property type="match status" value="1"/>
</dbReference>
<reference evidence="2 3" key="1">
    <citation type="submission" date="2018-06" db="EMBL/GenBank/DDBJ databases">
        <title>Extensive metabolic versatility and redundancy in microbially diverse, dynamic hydrothermal sediments.</title>
        <authorList>
            <person name="Dombrowski N."/>
            <person name="Teske A."/>
            <person name="Baker B.J."/>
        </authorList>
    </citation>
    <scope>NUCLEOTIDE SEQUENCE [LARGE SCALE GENOMIC DNA]</scope>
    <source>
        <strain evidence="2">B20_G2</strain>
    </source>
</reference>
<dbReference type="AlphaFoldDB" id="A0A497F157"/>